<dbReference type="InterPro" id="IPR016181">
    <property type="entry name" value="Acyl_CoA_acyltransferase"/>
</dbReference>
<evidence type="ECO:0000313" key="5">
    <source>
        <dbReference type="Proteomes" id="UP000636453"/>
    </source>
</evidence>
<accession>A0A918YY80</accession>
<evidence type="ECO:0000256" key="2">
    <source>
        <dbReference type="ARBA" id="ARBA00023315"/>
    </source>
</evidence>
<dbReference type="PANTHER" id="PTHR43877">
    <property type="entry name" value="AMINOALKYLPHOSPHONATE N-ACETYLTRANSFERASE-RELATED-RELATED"/>
    <property type="match status" value="1"/>
</dbReference>
<dbReference type="CDD" id="cd04301">
    <property type="entry name" value="NAT_SF"/>
    <property type="match status" value="1"/>
</dbReference>
<keyword evidence="2" id="KW-0012">Acyltransferase</keyword>
<feature type="domain" description="N-acetyltransferase" evidence="3">
    <location>
        <begin position="1"/>
        <end position="151"/>
    </location>
</feature>
<evidence type="ECO:0000256" key="1">
    <source>
        <dbReference type="ARBA" id="ARBA00022679"/>
    </source>
</evidence>
<reference evidence="4" key="1">
    <citation type="journal article" date="2014" name="Int. J. Syst. Evol. Microbiol.">
        <title>Complete genome sequence of Corynebacterium casei LMG S-19264T (=DSM 44701T), isolated from a smear-ripened cheese.</title>
        <authorList>
            <consortium name="US DOE Joint Genome Institute (JGI-PGF)"/>
            <person name="Walter F."/>
            <person name="Albersmeier A."/>
            <person name="Kalinowski J."/>
            <person name="Ruckert C."/>
        </authorList>
    </citation>
    <scope>NUCLEOTIDE SEQUENCE</scope>
    <source>
        <strain evidence="4">KCTC 32020</strain>
    </source>
</reference>
<dbReference type="Pfam" id="PF00583">
    <property type="entry name" value="Acetyltransf_1"/>
    <property type="match status" value="1"/>
</dbReference>
<sequence length="151" mass="16695">MSIRPAVPEDEAFILSLVERFTDFPLPAGRTREELDAGIRADLERHLREQPESSRFFVIEDEGRPAGFLHLQRVEDFFGGGPHCHVSDLALAPGHEGRGLAGRLLAHAEAFGRAHGCRRLTLSVFPGNARARALYERAGFGVDLLRMGKPL</sequence>
<organism evidence="4 5">
    <name type="scientific">Vulcaniibacterium thermophilum</name>
    <dbReference type="NCBI Taxonomy" id="1169913"/>
    <lineage>
        <taxon>Bacteria</taxon>
        <taxon>Pseudomonadati</taxon>
        <taxon>Pseudomonadota</taxon>
        <taxon>Gammaproteobacteria</taxon>
        <taxon>Lysobacterales</taxon>
        <taxon>Lysobacteraceae</taxon>
        <taxon>Vulcaniibacterium</taxon>
    </lineage>
</organism>
<dbReference type="AlphaFoldDB" id="A0A918YY80"/>
<comment type="caution">
    <text evidence="4">The sequence shown here is derived from an EMBL/GenBank/DDBJ whole genome shotgun (WGS) entry which is preliminary data.</text>
</comment>
<keyword evidence="1" id="KW-0808">Transferase</keyword>
<dbReference type="SUPFAM" id="SSF55729">
    <property type="entry name" value="Acyl-CoA N-acyltransferases (Nat)"/>
    <property type="match status" value="1"/>
</dbReference>
<dbReference type="PROSITE" id="PS51186">
    <property type="entry name" value="GNAT"/>
    <property type="match status" value="1"/>
</dbReference>
<gene>
    <name evidence="4" type="ORF">GCM10007167_07950</name>
</gene>
<reference evidence="4" key="2">
    <citation type="submission" date="2020-09" db="EMBL/GenBank/DDBJ databases">
        <authorList>
            <person name="Sun Q."/>
            <person name="Kim S."/>
        </authorList>
    </citation>
    <scope>NUCLEOTIDE SEQUENCE</scope>
    <source>
        <strain evidence="4">KCTC 32020</strain>
    </source>
</reference>
<dbReference type="Proteomes" id="UP000636453">
    <property type="component" value="Unassembled WGS sequence"/>
</dbReference>
<dbReference type="RefSeq" id="WP_229814872.1">
    <property type="nucleotide sequence ID" value="NZ_BNCF01000003.1"/>
</dbReference>
<proteinExistence type="predicted"/>
<evidence type="ECO:0000259" key="3">
    <source>
        <dbReference type="PROSITE" id="PS51186"/>
    </source>
</evidence>
<name>A0A918YY80_9GAMM</name>
<evidence type="ECO:0000313" key="4">
    <source>
        <dbReference type="EMBL" id="GHE28696.1"/>
    </source>
</evidence>
<protein>
    <recommendedName>
        <fullName evidence="3">N-acetyltransferase domain-containing protein</fullName>
    </recommendedName>
</protein>
<dbReference type="EMBL" id="BNCF01000003">
    <property type="protein sequence ID" value="GHE28696.1"/>
    <property type="molecule type" value="Genomic_DNA"/>
</dbReference>
<dbReference type="InterPro" id="IPR050832">
    <property type="entry name" value="Bact_Acetyltransf"/>
</dbReference>
<dbReference type="Gene3D" id="3.40.630.30">
    <property type="match status" value="1"/>
</dbReference>
<dbReference type="PANTHER" id="PTHR43877:SF2">
    <property type="entry name" value="AMINOALKYLPHOSPHONATE N-ACETYLTRANSFERASE-RELATED"/>
    <property type="match status" value="1"/>
</dbReference>
<dbReference type="InterPro" id="IPR000182">
    <property type="entry name" value="GNAT_dom"/>
</dbReference>
<dbReference type="GO" id="GO:0016747">
    <property type="term" value="F:acyltransferase activity, transferring groups other than amino-acyl groups"/>
    <property type="evidence" value="ECO:0007669"/>
    <property type="project" value="InterPro"/>
</dbReference>
<keyword evidence="5" id="KW-1185">Reference proteome</keyword>